<dbReference type="EMBL" id="JAPDRL010000177">
    <property type="protein sequence ID" value="KAJ9655347.1"/>
    <property type="molecule type" value="Genomic_DNA"/>
</dbReference>
<protein>
    <submittedName>
        <fullName evidence="1">Uncharacterized protein</fullName>
    </submittedName>
</protein>
<evidence type="ECO:0000313" key="2">
    <source>
        <dbReference type="Proteomes" id="UP001172684"/>
    </source>
</evidence>
<proteinExistence type="predicted"/>
<reference evidence="1" key="1">
    <citation type="submission" date="2022-10" db="EMBL/GenBank/DDBJ databases">
        <title>Culturing micro-colonial fungi from biological soil crusts in the Mojave desert and describing Neophaeococcomyces mojavensis, and introducing the new genera and species Taxawa tesnikishii.</title>
        <authorList>
            <person name="Kurbessoian T."/>
            <person name="Stajich J.E."/>
        </authorList>
    </citation>
    <scope>NUCLEOTIDE SEQUENCE</scope>
    <source>
        <strain evidence="1">TK_1</strain>
    </source>
</reference>
<gene>
    <name evidence="1" type="ORF">H2201_008823</name>
</gene>
<name>A0ABQ9NHX1_9PEZI</name>
<sequence>MANDPDIRRFFPLFAQAYKDGTIFFSDGVYASPPPEEDFKILEHSYTVRLTADGKRLPTPIFAEPFTMQSALVTLELGQTYVFSVSPLKEHAQLYYRGLSETAWKHFTSAVTIKVPCSGGINMYEFIFTSTGDRNTDGALLSVTRQSKQNCKCKRQDDESCPVDPAANSTGGFVLYPLLDPVASGAKCPPGTHGAINAPWCCSDGTELDQAVDFSICCPTSADCSKDIIPDNLRCADPSWVLWTKQFRQIGCCMQGYVPNSQRYCVQDSGKLGAGYSTIPEANAATPTGMATSDQ</sequence>
<dbReference type="Proteomes" id="UP001172684">
    <property type="component" value="Unassembled WGS sequence"/>
</dbReference>
<evidence type="ECO:0000313" key="1">
    <source>
        <dbReference type="EMBL" id="KAJ9655347.1"/>
    </source>
</evidence>
<keyword evidence="2" id="KW-1185">Reference proteome</keyword>
<comment type="caution">
    <text evidence="1">The sequence shown here is derived from an EMBL/GenBank/DDBJ whole genome shotgun (WGS) entry which is preliminary data.</text>
</comment>
<organism evidence="1 2">
    <name type="scientific">Coniosporium apollinis</name>
    <dbReference type="NCBI Taxonomy" id="61459"/>
    <lineage>
        <taxon>Eukaryota</taxon>
        <taxon>Fungi</taxon>
        <taxon>Dikarya</taxon>
        <taxon>Ascomycota</taxon>
        <taxon>Pezizomycotina</taxon>
        <taxon>Dothideomycetes</taxon>
        <taxon>Dothideomycetes incertae sedis</taxon>
        <taxon>Coniosporium</taxon>
    </lineage>
</organism>
<accession>A0ABQ9NHX1</accession>